<dbReference type="Pfam" id="PF12796">
    <property type="entry name" value="Ank_2"/>
    <property type="match status" value="2"/>
</dbReference>
<evidence type="ECO:0000256" key="3">
    <source>
        <dbReference type="ARBA" id="ARBA00008574"/>
    </source>
</evidence>
<feature type="compositionally biased region" description="Polar residues" evidence="15">
    <location>
        <begin position="552"/>
        <end position="582"/>
    </location>
</feature>
<evidence type="ECO:0000256" key="11">
    <source>
        <dbReference type="ARBA" id="ARBA00023288"/>
    </source>
</evidence>
<comment type="domain">
    <text evidence="14">The DHHC domain is required for palmitoyltransferase activity.</text>
</comment>
<proteinExistence type="inferred from homology"/>
<dbReference type="InterPro" id="IPR036770">
    <property type="entry name" value="Ankyrin_rpt-contain_sf"/>
</dbReference>
<evidence type="ECO:0000256" key="6">
    <source>
        <dbReference type="ARBA" id="ARBA00022737"/>
    </source>
</evidence>
<keyword evidence="11" id="KW-0449">Lipoprotein</keyword>
<feature type="repeat" description="ANK" evidence="13">
    <location>
        <begin position="167"/>
        <end position="199"/>
    </location>
</feature>
<evidence type="ECO:0000259" key="16">
    <source>
        <dbReference type="Pfam" id="PF01529"/>
    </source>
</evidence>
<feature type="transmembrane region" description="Helical" evidence="14">
    <location>
        <begin position="284"/>
        <end position="306"/>
    </location>
</feature>
<dbReference type="STRING" id="29655.A0A0K9P712"/>
<keyword evidence="18" id="KW-1185">Reference proteome</keyword>
<evidence type="ECO:0000256" key="12">
    <source>
        <dbReference type="ARBA" id="ARBA00048048"/>
    </source>
</evidence>
<evidence type="ECO:0000256" key="7">
    <source>
        <dbReference type="ARBA" id="ARBA00022989"/>
    </source>
</evidence>
<keyword evidence="14" id="KW-0012">Acyltransferase</keyword>
<accession>A0A0K9P712</accession>
<dbReference type="Pfam" id="PF00023">
    <property type="entry name" value="Ank"/>
    <property type="match status" value="1"/>
</dbReference>
<evidence type="ECO:0000313" key="18">
    <source>
        <dbReference type="Proteomes" id="UP000036987"/>
    </source>
</evidence>
<dbReference type="PROSITE" id="PS50216">
    <property type="entry name" value="DHHC"/>
    <property type="match status" value="1"/>
</dbReference>
<keyword evidence="9 13" id="KW-0040">ANK repeat</keyword>
<protein>
    <recommendedName>
        <fullName evidence="14">S-acyltransferase</fullName>
        <ecNumber evidence="14">2.3.1.225</ecNumber>
    </recommendedName>
    <alternativeName>
        <fullName evidence="14">Palmitoyltransferase</fullName>
    </alternativeName>
</protein>
<evidence type="ECO:0000256" key="1">
    <source>
        <dbReference type="ARBA" id="ARBA00004127"/>
    </source>
</evidence>
<dbReference type="InterPro" id="IPR001594">
    <property type="entry name" value="Palmitoyltrfase_DHHC"/>
</dbReference>
<dbReference type="SMART" id="SM00248">
    <property type="entry name" value="ANK"/>
    <property type="match status" value="5"/>
</dbReference>
<dbReference type="Proteomes" id="UP000036987">
    <property type="component" value="Unassembled WGS sequence"/>
</dbReference>
<keyword evidence="6" id="KW-0677">Repeat</keyword>
<evidence type="ECO:0000256" key="13">
    <source>
        <dbReference type="PROSITE-ProRule" id="PRU00023"/>
    </source>
</evidence>
<feature type="transmembrane region" description="Helical" evidence="14">
    <location>
        <begin position="466"/>
        <end position="487"/>
    </location>
</feature>
<dbReference type="SUPFAM" id="SSF48403">
    <property type="entry name" value="Ankyrin repeat"/>
    <property type="match status" value="1"/>
</dbReference>
<dbReference type="PANTHER" id="PTHR24161:SF17">
    <property type="entry name" value="PALMITOYLTRANSFERASE"/>
    <property type="match status" value="1"/>
</dbReference>
<feature type="transmembrane region" description="Helical" evidence="14">
    <location>
        <begin position="312"/>
        <end position="331"/>
    </location>
</feature>
<dbReference type="OrthoDB" id="331948at2759"/>
<dbReference type="PROSITE" id="PS50297">
    <property type="entry name" value="ANK_REP_REGION"/>
    <property type="match status" value="4"/>
</dbReference>
<keyword evidence="4 14" id="KW-0808">Transferase</keyword>
<sequence length="615" mass="68677">MSSEIEVVIEDGDHPQHSSPTDGTAGEKPPIVLDDVYTGAAYGDLEKLQRLVEREDKAYTIKEPDHLGHYALQWSALNNRTAAAQYLIEHGADLNAVDHTGQTALHWCAVRGAIQVAELLLKEGARLNSVDHFGYQATHVAAQYGQTAFFYHIVTKWNADPDIPDNDGRSPLHWAAYKNHPDCIRLLLFLDAHRGRKDKEGCTPLHWASIKGNLDACTVLVQAGKKEDLMMTDNTGFTPAQLASDKKHQHVAFFLGNARRVYDNQCNGNTTFGKISKLGLAPALWCLIIVMLVTYINSVIAAPQFMKLTASFGLFAWFGVFLASSGLVMFYRCSRKDPGFIKTRGSEDYESHNQSDNESLLKIEVNEPALLAGNWSQLCATCKIVRPLRSKHCSTCNRCVEQFDHHCPWVSNCIGKRNKWDFVFFLILEILAMLVTGISTVLRITMDPYSPIALGAWIHYGTQHPGAIMFLMFDFFLFFGVLMLTLAQISQISRNITTNEMANMMRYTYLRDSRGRFENPYDHGLRKNCSDFLIKGYNDDVQRASVEGTGMVSMSRNGNSTHNNGPSSINRVGHQHSSQCCDQNHDKRDTANDTPSGLGLGLGRGHPRRSMPSVV</sequence>
<comment type="similarity">
    <text evidence="3 14">Belongs to the DHHC palmitoyltransferase family.</text>
</comment>
<keyword evidence="5 14" id="KW-0812">Transmembrane</keyword>
<comment type="caution">
    <text evidence="17">The sequence shown here is derived from an EMBL/GenBank/DDBJ whole genome shotgun (WGS) entry which is preliminary data.</text>
</comment>
<feature type="repeat" description="ANK" evidence="13">
    <location>
        <begin position="67"/>
        <end position="99"/>
    </location>
</feature>
<feature type="repeat" description="ANK" evidence="13">
    <location>
        <begin position="100"/>
        <end position="132"/>
    </location>
</feature>
<dbReference type="Gene3D" id="1.25.40.20">
    <property type="entry name" value="Ankyrin repeat-containing domain"/>
    <property type="match status" value="2"/>
</dbReference>
<name>A0A0K9P712_ZOSMR</name>
<feature type="region of interest" description="Disordered" evidence="15">
    <location>
        <begin position="1"/>
        <end position="29"/>
    </location>
</feature>
<keyword evidence="8" id="KW-0333">Golgi apparatus</keyword>
<dbReference type="OMA" id="RECQSHS"/>
<dbReference type="FunFam" id="1.25.40.20:FF:000300">
    <property type="entry name" value="S-acyltransferase"/>
    <property type="match status" value="1"/>
</dbReference>
<dbReference type="AlphaFoldDB" id="A0A0K9P712"/>
<dbReference type="GO" id="GO:0019706">
    <property type="term" value="F:protein-cysteine S-palmitoyltransferase activity"/>
    <property type="evidence" value="ECO:0007669"/>
    <property type="project" value="UniProtKB-EC"/>
</dbReference>
<organism evidence="17 18">
    <name type="scientific">Zostera marina</name>
    <name type="common">Eelgrass</name>
    <dbReference type="NCBI Taxonomy" id="29655"/>
    <lineage>
        <taxon>Eukaryota</taxon>
        <taxon>Viridiplantae</taxon>
        <taxon>Streptophyta</taxon>
        <taxon>Embryophyta</taxon>
        <taxon>Tracheophyta</taxon>
        <taxon>Spermatophyta</taxon>
        <taxon>Magnoliopsida</taxon>
        <taxon>Liliopsida</taxon>
        <taxon>Zosteraceae</taxon>
        <taxon>Zostera</taxon>
    </lineage>
</organism>
<evidence type="ECO:0000256" key="9">
    <source>
        <dbReference type="ARBA" id="ARBA00023043"/>
    </source>
</evidence>
<dbReference type="Pfam" id="PF01529">
    <property type="entry name" value="DHHC"/>
    <property type="match status" value="1"/>
</dbReference>
<evidence type="ECO:0000256" key="2">
    <source>
        <dbReference type="ARBA" id="ARBA00004394"/>
    </source>
</evidence>
<evidence type="ECO:0000313" key="17">
    <source>
        <dbReference type="EMBL" id="KMZ64012.1"/>
    </source>
</evidence>
<dbReference type="PROSITE" id="PS50088">
    <property type="entry name" value="ANK_REPEAT"/>
    <property type="match status" value="4"/>
</dbReference>
<feature type="region of interest" description="Disordered" evidence="15">
    <location>
        <begin position="551"/>
        <end position="615"/>
    </location>
</feature>
<dbReference type="GO" id="GO:0000139">
    <property type="term" value="C:Golgi membrane"/>
    <property type="evidence" value="ECO:0007669"/>
    <property type="project" value="UniProtKB-SubCell"/>
</dbReference>
<feature type="transmembrane region" description="Helical" evidence="14">
    <location>
        <begin position="422"/>
        <end position="446"/>
    </location>
</feature>
<feature type="domain" description="Palmitoyltransferase DHHC" evidence="16">
    <location>
        <begin position="377"/>
        <end position="503"/>
    </location>
</feature>
<evidence type="ECO:0000256" key="15">
    <source>
        <dbReference type="SAM" id="MobiDB-lite"/>
    </source>
</evidence>
<evidence type="ECO:0000256" key="14">
    <source>
        <dbReference type="RuleBase" id="RU079119"/>
    </source>
</evidence>
<evidence type="ECO:0000256" key="5">
    <source>
        <dbReference type="ARBA" id="ARBA00022692"/>
    </source>
</evidence>
<comment type="catalytic activity">
    <reaction evidence="12 14">
        <text>L-cysteinyl-[protein] + hexadecanoyl-CoA = S-hexadecanoyl-L-cysteinyl-[protein] + CoA</text>
        <dbReference type="Rhea" id="RHEA:36683"/>
        <dbReference type="Rhea" id="RHEA-COMP:10131"/>
        <dbReference type="Rhea" id="RHEA-COMP:11032"/>
        <dbReference type="ChEBI" id="CHEBI:29950"/>
        <dbReference type="ChEBI" id="CHEBI:57287"/>
        <dbReference type="ChEBI" id="CHEBI:57379"/>
        <dbReference type="ChEBI" id="CHEBI:74151"/>
        <dbReference type="EC" id="2.3.1.225"/>
    </reaction>
</comment>
<gene>
    <name evidence="17" type="ORF">ZOSMA_38G01230</name>
</gene>
<reference evidence="18" key="1">
    <citation type="journal article" date="2016" name="Nature">
        <title>The genome of the seagrass Zostera marina reveals angiosperm adaptation to the sea.</title>
        <authorList>
            <person name="Olsen J.L."/>
            <person name="Rouze P."/>
            <person name="Verhelst B."/>
            <person name="Lin Y.-C."/>
            <person name="Bayer T."/>
            <person name="Collen J."/>
            <person name="Dattolo E."/>
            <person name="De Paoli E."/>
            <person name="Dittami S."/>
            <person name="Maumus F."/>
            <person name="Michel G."/>
            <person name="Kersting A."/>
            <person name="Lauritano C."/>
            <person name="Lohaus R."/>
            <person name="Toepel M."/>
            <person name="Tonon T."/>
            <person name="Vanneste K."/>
            <person name="Amirebrahimi M."/>
            <person name="Brakel J."/>
            <person name="Bostroem C."/>
            <person name="Chovatia M."/>
            <person name="Grimwood J."/>
            <person name="Jenkins J.W."/>
            <person name="Jueterbock A."/>
            <person name="Mraz A."/>
            <person name="Stam W.T."/>
            <person name="Tice H."/>
            <person name="Bornberg-Bauer E."/>
            <person name="Green P.J."/>
            <person name="Pearson G.A."/>
            <person name="Procaccini G."/>
            <person name="Duarte C.M."/>
            <person name="Schmutz J."/>
            <person name="Reusch T.B.H."/>
            <person name="Van de Peer Y."/>
        </authorList>
    </citation>
    <scope>NUCLEOTIDE SEQUENCE [LARGE SCALE GENOMIC DNA]</scope>
    <source>
        <strain evidence="18">cv. Finnish</strain>
    </source>
</reference>
<feature type="repeat" description="ANK" evidence="13">
    <location>
        <begin position="200"/>
        <end position="232"/>
    </location>
</feature>
<comment type="subcellular location">
    <subcellularLocation>
        <location evidence="1">Endomembrane system</location>
        <topology evidence="1">Multi-pass membrane protein</topology>
    </subcellularLocation>
    <subcellularLocation>
        <location evidence="2">Golgi apparatus membrane</location>
    </subcellularLocation>
</comment>
<evidence type="ECO:0000256" key="8">
    <source>
        <dbReference type="ARBA" id="ARBA00023034"/>
    </source>
</evidence>
<keyword evidence="7 14" id="KW-1133">Transmembrane helix</keyword>
<dbReference type="EMBL" id="LFYR01001193">
    <property type="protein sequence ID" value="KMZ64012.1"/>
    <property type="molecule type" value="Genomic_DNA"/>
</dbReference>
<dbReference type="PANTHER" id="PTHR24161">
    <property type="entry name" value="ANK_REP_REGION DOMAIN-CONTAINING PROTEIN-RELATED"/>
    <property type="match status" value="1"/>
</dbReference>
<evidence type="ECO:0000256" key="4">
    <source>
        <dbReference type="ARBA" id="ARBA00022679"/>
    </source>
</evidence>
<evidence type="ECO:0000256" key="10">
    <source>
        <dbReference type="ARBA" id="ARBA00023136"/>
    </source>
</evidence>
<keyword evidence="10 14" id="KW-0472">Membrane</keyword>
<dbReference type="InterPro" id="IPR002110">
    <property type="entry name" value="Ankyrin_rpt"/>
</dbReference>
<dbReference type="EC" id="2.3.1.225" evidence="14"/>